<evidence type="ECO:0000256" key="9">
    <source>
        <dbReference type="SAM" id="Phobius"/>
    </source>
</evidence>
<dbReference type="Gene3D" id="1.20.5.1930">
    <property type="match status" value="1"/>
</dbReference>
<protein>
    <recommendedName>
        <fullName evidence="2">histidine kinase</fullName>
        <ecNumber evidence="2">2.7.13.3</ecNumber>
    </recommendedName>
</protein>
<organism evidence="11 12">
    <name type="scientific">Actinomyces bovis</name>
    <dbReference type="NCBI Taxonomy" id="1658"/>
    <lineage>
        <taxon>Bacteria</taxon>
        <taxon>Bacillati</taxon>
        <taxon>Actinomycetota</taxon>
        <taxon>Actinomycetes</taxon>
        <taxon>Actinomycetales</taxon>
        <taxon>Actinomycetaceae</taxon>
        <taxon>Actinomyces</taxon>
    </lineage>
</organism>
<evidence type="ECO:0000256" key="5">
    <source>
        <dbReference type="ARBA" id="ARBA00022741"/>
    </source>
</evidence>
<accession>A0ABY1VPR4</accession>
<dbReference type="GO" id="GO:0016301">
    <property type="term" value="F:kinase activity"/>
    <property type="evidence" value="ECO:0007669"/>
    <property type="project" value="UniProtKB-KW"/>
</dbReference>
<comment type="caution">
    <text evidence="11">The sequence shown here is derived from an EMBL/GenBank/DDBJ whole genome shotgun (WGS) entry which is preliminary data.</text>
</comment>
<keyword evidence="3" id="KW-0597">Phosphoprotein</keyword>
<keyword evidence="9" id="KW-0812">Transmembrane</keyword>
<dbReference type="EC" id="2.7.13.3" evidence="2"/>
<keyword evidence="5" id="KW-0547">Nucleotide-binding</keyword>
<evidence type="ECO:0000313" key="11">
    <source>
        <dbReference type="EMBL" id="SPT53672.1"/>
    </source>
</evidence>
<evidence type="ECO:0000256" key="4">
    <source>
        <dbReference type="ARBA" id="ARBA00022679"/>
    </source>
</evidence>
<evidence type="ECO:0000256" key="3">
    <source>
        <dbReference type="ARBA" id="ARBA00022553"/>
    </source>
</evidence>
<comment type="catalytic activity">
    <reaction evidence="1">
        <text>ATP + protein L-histidine = ADP + protein N-phospho-L-histidine.</text>
        <dbReference type="EC" id="2.7.13.3"/>
    </reaction>
</comment>
<evidence type="ECO:0000256" key="2">
    <source>
        <dbReference type="ARBA" id="ARBA00012438"/>
    </source>
</evidence>
<gene>
    <name evidence="11" type="ORF">NCTC11535_01345</name>
</gene>
<keyword evidence="9" id="KW-0472">Membrane</keyword>
<feature type="transmembrane region" description="Helical" evidence="9">
    <location>
        <begin position="36"/>
        <end position="54"/>
    </location>
</feature>
<reference evidence="11 12" key="1">
    <citation type="submission" date="2018-06" db="EMBL/GenBank/DDBJ databases">
        <authorList>
            <consortium name="Pathogen Informatics"/>
            <person name="Doyle S."/>
        </authorList>
    </citation>
    <scope>NUCLEOTIDE SEQUENCE [LARGE SCALE GENOMIC DNA]</scope>
    <source>
        <strain evidence="11 12">NCTC11535</strain>
    </source>
</reference>
<dbReference type="Pfam" id="PF07730">
    <property type="entry name" value="HisKA_3"/>
    <property type="match status" value="1"/>
</dbReference>
<keyword evidence="12" id="KW-1185">Reference proteome</keyword>
<keyword evidence="7" id="KW-0067">ATP-binding</keyword>
<dbReference type="Proteomes" id="UP000250006">
    <property type="component" value="Unassembled WGS sequence"/>
</dbReference>
<evidence type="ECO:0000259" key="10">
    <source>
        <dbReference type="Pfam" id="PF07730"/>
    </source>
</evidence>
<keyword evidence="9" id="KW-1133">Transmembrane helix</keyword>
<evidence type="ECO:0000256" key="8">
    <source>
        <dbReference type="ARBA" id="ARBA00023012"/>
    </source>
</evidence>
<dbReference type="InterPro" id="IPR011712">
    <property type="entry name" value="Sig_transdc_His_kin_sub3_dim/P"/>
</dbReference>
<evidence type="ECO:0000256" key="7">
    <source>
        <dbReference type="ARBA" id="ARBA00022840"/>
    </source>
</evidence>
<dbReference type="InterPro" id="IPR050482">
    <property type="entry name" value="Sensor_HK_TwoCompSys"/>
</dbReference>
<evidence type="ECO:0000256" key="1">
    <source>
        <dbReference type="ARBA" id="ARBA00000085"/>
    </source>
</evidence>
<dbReference type="RefSeq" id="WP_111836615.1">
    <property type="nucleotide sequence ID" value="NZ_UAPQ01000007.1"/>
</dbReference>
<evidence type="ECO:0000256" key="6">
    <source>
        <dbReference type="ARBA" id="ARBA00022777"/>
    </source>
</evidence>
<evidence type="ECO:0000313" key="12">
    <source>
        <dbReference type="Proteomes" id="UP000250006"/>
    </source>
</evidence>
<dbReference type="PANTHER" id="PTHR24421:SF10">
    <property type="entry name" value="NITRATE_NITRITE SENSOR PROTEIN NARQ"/>
    <property type="match status" value="1"/>
</dbReference>
<dbReference type="InterPro" id="IPR036890">
    <property type="entry name" value="HATPase_C_sf"/>
</dbReference>
<dbReference type="CDD" id="cd16917">
    <property type="entry name" value="HATPase_UhpB-NarQ-NarX-like"/>
    <property type="match status" value="1"/>
</dbReference>
<keyword evidence="6 11" id="KW-0418">Kinase</keyword>
<sequence length="296" mass="30459">MPNRTLRRLLGPAVAAGLMLLLSVVGWPHAPGPVTRTIAWLLLAAVLVWGQWAWRGERRAHEAELARAAARTAVAEERLAIARDLHDLVSGGLGAITVRAAVAQRLEGDAAGLRAALADIESASRQSTDALRRMLAVLRGEAIGAGDAGAAAASGTPIRPAAVAAAGAGPSFSAALQAELTCLETAGLKVDCTVQGSVPSPLEPLVLAVVREGLSNVARHAGPTRAEVNVRQEGEILQISIVDEGPSPTWVDQPGAGLGLRGLAERVEALGGQLEYGPAGSGFALLARWRLAKEAA</sequence>
<dbReference type="EMBL" id="UAPQ01000007">
    <property type="protein sequence ID" value="SPT53672.1"/>
    <property type="molecule type" value="Genomic_DNA"/>
</dbReference>
<name>A0ABY1VPR4_9ACTO</name>
<keyword evidence="8" id="KW-0902">Two-component regulatory system</keyword>
<dbReference type="PANTHER" id="PTHR24421">
    <property type="entry name" value="NITRATE/NITRITE SENSOR PROTEIN NARX-RELATED"/>
    <property type="match status" value="1"/>
</dbReference>
<feature type="domain" description="Signal transduction histidine kinase subgroup 3 dimerisation and phosphoacceptor" evidence="10">
    <location>
        <begin position="77"/>
        <end position="140"/>
    </location>
</feature>
<dbReference type="Gene3D" id="3.30.565.10">
    <property type="entry name" value="Histidine kinase-like ATPase, C-terminal domain"/>
    <property type="match status" value="1"/>
</dbReference>
<proteinExistence type="predicted"/>
<keyword evidence="4" id="KW-0808">Transferase</keyword>
<dbReference type="SUPFAM" id="SSF55874">
    <property type="entry name" value="ATPase domain of HSP90 chaperone/DNA topoisomerase II/histidine kinase"/>
    <property type="match status" value="1"/>
</dbReference>